<evidence type="ECO:0000259" key="1">
    <source>
        <dbReference type="Pfam" id="PF13649"/>
    </source>
</evidence>
<dbReference type="PANTHER" id="PTHR18895">
    <property type="entry name" value="HEMK METHYLTRANSFERASE"/>
    <property type="match status" value="1"/>
</dbReference>
<reference evidence="2" key="1">
    <citation type="submission" date="2022-10" db="EMBL/GenBank/DDBJ databases">
        <title>The complete genomes of actinobacterial strains from the NBC collection.</title>
        <authorList>
            <person name="Joergensen T.S."/>
            <person name="Alvarez Arevalo M."/>
            <person name="Sterndorff E.B."/>
            <person name="Faurdal D."/>
            <person name="Vuksanovic O."/>
            <person name="Mourched A.-S."/>
            <person name="Charusanti P."/>
            <person name="Shaw S."/>
            <person name="Blin K."/>
            <person name="Weber T."/>
        </authorList>
    </citation>
    <scope>NUCLEOTIDE SEQUENCE</scope>
    <source>
        <strain evidence="2">NBC_01401</strain>
    </source>
</reference>
<keyword evidence="2" id="KW-0489">Methyltransferase</keyword>
<feature type="domain" description="Methyltransferase" evidence="1">
    <location>
        <begin position="72"/>
        <end position="141"/>
    </location>
</feature>
<organism evidence="2">
    <name type="scientific">Streptomyces sp. NBC_01401</name>
    <dbReference type="NCBI Taxonomy" id="2903854"/>
    <lineage>
        <taxon>Bacteria</taxon>
        <taxon>Bacillati</taxon>
        <taxon>Actinomycetota</taxon>
        <taxon>Actinomycetes</taxon>
        <taxon>Kitasatosporales</taxon>
        <taxon>Streptomycetaceae</taxon>
        <taxon>Streptomyces</taxon>
    </lineage>
</organism>
<accession>A0AAU3GP80</accession>
<dbReference type="Pfam" id="PF13649">
    <property type="entry name" value="Methyltransf_25"/>
    <property type="match status" value="1"/>
</dbReference>
<dbReference type="InterPro" id="IPR041698">
    <property type="entry name" value="Methyltransf_25"/>
</dbReference>
<gene>
    <name evidence="2" type="ORF">OG626_04920</name>
</gene>
<dbReference type="AlphaFoldDB" id="A0AAU3GP80"/>
<dbReference type="Gene3D" id="3.40.50.150">
    <property type="entry name" value="Vaccinia Virus protein VP39"/>
    <property type="match status" value="1"/>
</dbReference>
<dbReference type="SUPFAM" id="SSF53335">
    <property type="entry name" value="S-adenosyl-L-methionine-dependent methyltransferases"/>
    <property type="match status" value="1"/>
</dbReference>
<dbReference type="InterPro" id="IPR029063">
    <property type="entry name" value="SAM-dependent_MTases_sf"/>
</dbReference>
<evidence type="ECO:0000313" key="2">
    <source>
        <dbReference type="EMBL" id="WTY94286.1"/>
    </source>
</evidence>
<dbReference type="EMBL" id="CP109535">
    <property type="protein sequence ID" value="WTY94286.1"/>
    <property type="molecule type" value="Genomic_DNA"/>
</dbReference>
<dbReference type="PANTHER" id="PTHR18895:SF74">
    <property type="entry name" value="MTRF1L RELEASE FACTOR GLUTAMINE METHYLTRANSFERASE"/>
    <property type="match status" value="1"/>
</dbReference>
<sequence length="245" mass="26063">MTAPGGSGRSKGAVVRGSWLVNSTADGVTEPVTFRLHDRDWDLLPGVFAPTYCVSTGFFTESIPFPVGGSFLEVGCGAGVTAVTAAAGGCRRVTATDISEAAVRNTALNAARHGLLDRIDLHSGDMFDGLGPEERFDLIFWNSPFIDPGTEDGPGARPVSDEQRAQLRGAVFDPGYRAHGRYLSGARARLTAAGRLLLGFSDLGDHDSLRRLAADAGYRISVLRTSQDLAPGVDYQLLELLPDDR</sequence>
<dbReference type="CDD" id="cd02440">
    <property type="entry name" value="AdoMet_MTases"/>
    <property type="match status" value="1"/>
</dbReference>
<keyword evidence="2" id="KW-0808">Transferase</keyword>
<protein>
    <submittedName>
        <fullName evidence="2">Methyltransferase</fullName>
    </submittedName>
</protein>
<name>A0AAU3GP80_9ACTN</name>
<dbReference type="GO" id="GO:0032259">
    <property type="term" value="P:methylation"/>
    <property type="evidence" value="ECO:0007669"/>
    <property type="project" value="UniProtKB-KW"/>
</dbReference>
<proteinExistence type="predicted"/>
<dbReference type="GO" id="GO:0008168">
    <property type="term" value="F:methyltransferase activity"/>
    <property type="evidence" value="ECO:0007669"/>
    <property type="project" value="UniProtKB-KW"/>
</dbReference>
<dbReference type="InterPro" id="IPR050320">
    <property type="entry name" value="N5-glutamine_MTase"/>
</dbReference>